<dbReference type="EnsemblMetazoa" id="Aqu2.1.26807_001">
    <property type="protein sequence ID" value="Aqu2.1.26807_001"/>
    <property type="gene ID" value="Aqu2.1.26807"/>
</dbReference>
<proteinExistence type="predicted"/>
<gene>
    <name evidence="2" type="primary">100635825</name>
</gene>
<feature type="region of interest" description="Disordered" evidence="1">
    <location>
        <begin position="162"/>
        <end position="211"/>
    </location>
</feature>
<feature type="compositionally biased region" description="Polar residues" evidence="1">
    <location>
        <begin position="179"/>
        <end position="211"/>
    </location>
</feature>
<feature type="region of interest" description="Disordered" evidence="1">
    <location>
        <begin position="475"/>
        <end position="519"/>
    </location>
</feature>
<dbReference type="STRING" id="400682.A0A1X7UGA4"/>
<dbReference type="AlphaFoldDB" id="A0A1X7UGA4"/>
<feature type="region of interest" description="Disordered" evidence="1">
    <location>
        <begin position="561"/>
        <end position="581"/>
    </location>
</feature>
<evidence type="ECO:0000313" key="2">
    <source>
        <dbReference type="EnsemblMetazoa" id="Aqu2.1.26807_001"/>
    </source>
</evidence>
<feature type="compositionally biased region" description="Polar residues" evidence="1">
    <location>
        <begin position="284"/>
        <end position="297"/>
    </location>
</feature>
<sequence>MASLQASQDCCSRVRKIIRDILERQNHTLSEIVGVNSLPTFTRLMRSKRLITVDVTRIDQSGQFEAIMHDYRAVIPLKQDMESLESHCKMLLEILEELEGPAIEAAKVLCCELRKEVKEATGIAFLSDNSELHPSIPPQGKRSNSESAIPQEDINHLHEKIERSRSDDHLDHRKKQPISKLTSVTEESPGASSSNTGTHSSDIKGSNLIRPSSLTTCEKEVTAETAVADSGVISFPASSPGQPPSSQQYDAISSPEAPNDYTIHEPVNNTENATSNLHVMVPGTVSSNGEATNTNAPSDRGDEPNHKQPTQSTEEDQSHVIVLTNSKSVNPTCQIQLEKTEPDSTESSYSHAEEIRDKNRQIKKLENDCRQIEEELELIKNEKATLVKSKDDHILRIRKELEAAKRAYESDIKKTVERMKAKSDQKIKEIEEKLEEKNEKFQEAKAKLQEAKKELMETKEEKEKELQEVKNEFKEYKEEKRSELSAAKSEHKKEKEELKCELQEKKEEMKEIKKEKSDEIKEIKKEKKEELEELNTELSETKKQLQEAKQEIKRLKKKEKELEEKEKELEEKKKELEEKDEELEKIKKELKNAKHQLEESQKGKEDS</sequence>
<feature type="region of interest" description="Disordered" evidence="1">
    <location>
        <begin position="233"/>
        <end position="268"/>
    </location>
</feature>
<feature type="region of interest" description="Disordered" evidence="1">
    <location>
        <begin position="281"/>
        <end position="317"/>
    </location>
</feature>
<accession>A0A1X7UGA4</accession>
<dbReference type="OMA" id="NDYTIHE"/>
<dbReference type="EnsemblMetazoa" id="XM_019998868.1">
    <property type="protein sequence ID" value="XP_019854427.1"/>
    <property type="gene ID" value="LOC100635825"/>
</dbReference>
<feature type="compositionally biased region" description="Low complexity" evidence="1">
    <location>
        <begin position="236"/>
        <end position="248"/>
    </location>
</feature>
<protein>
    <submittedName>
        <fullName evidence="2">Uncharacterized protein</fullName>
    </submittedName>
</protein>
<reference evidence="3" key="1">
    <citation type="journal article" date="2010" name="Nature">
        <title>The Amphimedon queenslandica genome and the evolution of animal complexity.</title>
        <authorList>
            <person name="Srivastava M."/>
            <person name="Simakov O."/>
            <person name="Chapman J."/>
            <person name="Fahey B."/>
            <person name="Gauthier M.E."/>
            <person name="Mitros T."/>
            <person name="Richards G.S."/>
            <person name="Conaco C."/>
            <person name="Dacre M."/>
            <person name="Hellsten U."/>
            <person name="Larroux C."/>
            <person name="Putnam N.H."/>
            <person name="Stanke M."/>
            <person name="Adamska M."/>
            <person name="Darling A."/>
            <person name="Degnan S.M."/>
            <person name="Oakley T.H."/>
            <person name="Plachetzki D.C."/>
            <person name="Zhai Y."/>
            <person name="Adamski M."/>
            <person name="Calcino A."/>
            <person name="Cummins S.F."/>
            <person name="Goodstein D.M."/>
            <person name="Harris C."/>
            <person name="Jackson D.J."/>
            <person name="Leys S.P."/>
            <person name="Shu S."/>
            <person name="Woodcroft B.J."/>
            <person name="Vervoort M."/>
            <person name="Kosik K.S."/>
            <person name="Manning G."/>
            <person name="Degnan B.M."/>
            <person name="Rokhsar D.S."/>
        </authorList>
    </citation>
    <scope>NUCLEOTIDE SEQUENCE [LARGE SCALE GENOMIC DNA]</scope>
</reference>
<name>A0A1X7UGA4_AMPQE</name>
<organism evidence="2">
    <name type="scientific">Amphimedon queenslandica</name>
    <name type="common">Sponge</name>
    <dbReference type="NCBI Taxonomy" id="400682"/>
    <lineage>
        <taxon>Eukaryota</taxon>
        <taxon>Metazoa</taxon>
        <taxon>Porifera</taxon>
        <taxon>Demospongiae</taxon>
        <taxon>Heteroscleromorpha</taxon>
        <taxon>Haplosclerida</taxon>
        <taxon>Niphatidae</taxon>
        <taxon>Amphimedon</taxon>
    </lineage>
</organism>
<dbReference type="Proteomes" id="UP000007879">
    <property type="component" value="Unassembled WGS sequence"/>
</dbReference>
<feature type="region of interest" description="Disordered" evidence="1">
    <location>
        <begin position="129"/>
        <end position="148"/>
    </location>
</feature>
<dbReference type="KEGG" id="aqu:100635825"/>
<keyword evidence="3" id="KW-1185">Reference proteome</keyword>
<evidence type="ECO:0000313" key="3">
    <source>
        <dbReference type="Proteomes" id="UP000007879"/>
    </source>
</evidence>
<feature type="compositionally biased region" description="Basic and acidic residues" evidence="1">
    <location>
        <begin position="162"/>
        <end position="171"/>
    </location>
</feature>
<evidence type="ECO:0000256" key="1">
    <source>
        <dbReference type="SAM" id="MobiDB-lite"/>
    </source>
</evidence>
<dbReference type="InParanoid" id="A0A1X7UGA4"/>
<reference evidence="2" key="2">
    <citation type="submission" date="2017-05" db="UniProtKB">
        <authorList>
            <consortium name="EnsemblMetazoa"/>
        </authorList>
    </citation>
    <scope>IDENTIFICATION</scope>
</reference>